<dbReference type="InterPro" id="IPR004111">
    <property type="entry name" value="Repressor_TetR_C"/>
</dbReference>
<evidence type="ECO:0000256" key="3">
    <source>
        <dbReference type="ARBA" id="ARBA00023163"/>
    </source>
</evidence>
<name>A0ABV6W0Q8_9ACTN</name>
<organism evidence="6 7">
    <name type="scientific">Streptacidiphilus cavernicola</name>
    <dbReference type="NCBI Taxonomy" id="3342716"/>
    <lineage>
        <taxon>Bacteria</taxon>
        <taxon>Bacillati</taxon>
        <taxon>Actinomycetota</taxon>
        <taxon>Actinomycetes</taxon>
        <taxon>Kitasatosporales</taxon>
        <taxon>Streptomycetaceae</taxon>
        <taxon>Streptacidiphilus</taxon>
    </lineage>
</organism>
<evidence type="ECO:0000256" key="4">
    <source>
        <dbReference type="PROSITE-ProRule" id="PRU00335"/>
    </source>
</evidence>
<dbReference type="InterPro" id="IPR036271">
    <property type="entry name" value="Tet_transcr_reg_TetR-rel_C_sf"/>
</dbReference>
<dbReference type="InterPro" id="IPR001647">
    <property type="entry name" value="HTH_TetR"/>
</dbReference>
<feature type="domain" description="HTH tetR-type" evidence="5">
    <location>
        <begin position="9"/>
        <end position="69"/>
    </location>
</feature>
<dbReference type="InterPro" id="IPR009057">
    <property type="entry name" value="Homeodomain-like_sf"/>
</dbReference>
<protein>
    <submittedName>
        <fullName evidence="6">TetR/AcrR family transcriptional regulator</fullName>
    </submittedName>
</protein>
<dbReference type="RefSeq" id="WP_380539133.1">
    <property type="nucleotide sequence ID" value="NZ_JBHFAB010000019.1"/>
</dbReference>
<dbReference type="PANTHER" id="PTHR30055">
    <property type="entry name" value="HTH-TYPE TRANSCRIPTIONAL REGULATOR RUTR"/>
    <property type="match status" value="1"/>
</dbReference>
<dbReference type="Pfam" id="PF02909">
    <property type="entry name" value="TetR_C_1"/>
    <property type="match status" value="1"/>
</dbReference>
<evidence type="ECO:0000256" key="1">
    <source>
        <dbReference type="ARBA" id="ARBA00023015"/>
    </source>
</evidence>
<dbReference type="PANTHER" id="PTHR30055:SF151">
    <property type="entry name" value="TRANSCRIPTIONAL REGULATORY PROTEIN"/>
    <property type="match status" value="1"/>
</dbReference>
<comment type="caution">
    <text evidence="6">The sequence shown here is derived from an EMBL/GenBank/DDBJ whole genome shotgun (WGS) entry which is preliminary data.</text>
</comment>
<evidence type="ECO:0000259" key="5">
    <source>
        <dbReference type="PROSITE" id="PS50977"/>
    </source>
</evidence>
<dbReference type="Proteomes" id="UP001592531">
    <property type="component" value="Unassembled WGS sequence"/>
</dbReference>
<keyword evidence="3" id="KW-0804">Transcription</keyword>
<keyword evidence="2 4" id="KW-0238">DNA-binding</keyword>
<dbReference type="Gene3D" id="1.10.357.10">
    <property type="entry name" value="Tetracycline Repressor, domain 2"/>
    <property type="match status" value="1"/>
</dbReference>
<evidence type="ECO:0000313" key="7">
    <source>
        <dbReference type="Proteomes" id="UP001592531"/>
    </source>
</evidence>
<accession>A0ABV6W0Q8</accession>
<dbReference type="InterPro" id="IPR050109">
    <property type="entry name" value="HTH-type_TetR-like_transc_reg"/>
</dbReference>
<keyword evidence="7" id="KW-1185">Reference proteome</keyword>
<dbReference type="EMBL" id="JBHFAB010000019">
    <property type="protein sequence ID" value="MFC1419583.1"/>
    <property type="molecule type" value="Genomic_DNA"/>
</dbReference>
<dbReference type="Pfam" id="PF00440">
    <property type="entry name" value="TetR_N"/>
    <property type="match status" value="1"/>
</dbReference>
<sequence length="232" mass="25134">MSAAPKRRALSRELIVEVALGVVDTDGLDALSMRRVSQELNTGPASLYAHVGSKEELVGLVLDRVSAELEHPVADPAHWREQLKDFLTRARDDLVAHNDLARAAMISNTPTLPHRLDAAETVATLLKAGGLPDRVVAHGTDLLALYLVASAYEASRRRGPKTSPEQAEAEEYPDGLRGYLASMPADRYPVLLTMLPEMARDAGDERWEFGIDVILAGMEHSAGRLPGAGRAE</sequence>
<dbReference type="PROSITE" id="PS50977">
    <property type="entry name" value="HTH_TETR_2"/>
    <property type="match status" value="1"/>
</dbReference>
<evidence type="ECO:0000256" key="2">
    <source>
        <dbReference type="ARBA" id="ARBA00023125"/>
    </source>
</evidence>
<feature type="DNA-binding region" description="H-T-H motif" evidence="4">
    <location>
        <begin position="32"/>
        <end position="51"/>
    </location>
</feature>
<dbReference type="SUPFAM" id="SSF48498">
    <property type="entry name" value="Tetracyclin repressor-like, C-terminal domain"/>
    <property type="match status" value="1"/>
</dbReference>
<proteinExistence type="predicted"/>
<reference evidence="6 7" key="1">
    <citation type="submission" date="2024-09" db="EMBL/GenBank/DDBJ databases">
        <authorList>
            <person name="Lee S.D."/>
        </authorList>
    </citation>
    <scope>NUCLEOTIDE SEQUENCE [LARGE SCALE GENOMIC DNA]</scope>
    <source>
        <strain evidence="6 7">N8-3</strain>
    </source>
</reference>
<evidence type="ECO:0000313" key="6">
    <source>
        <dbReference type="EMBL" id="MFC1419583.1"/>
    </source>
</evidence>
<gene>
    <name evidence="6" type="ORF">ACEZDE_23540</name>
</gene>
<keyword evidence="1" id="KW-0805">Transcription regulation</keyword>
<dbReference type="SUPFAM" id="SSF46689">
    <property type="entry name" value="Homeodomain-like"/>
    <property type="match status" value="1"/>
</dbReference>